<comment type="caution">
    <text evidence="2">The sequence shown here is derived from an EMBL/GenBank/DDBJ whole genome shotgun (WGS) entry which is preliminary data.</text>
</comment>
<feature type="non-terminal residue" evidence="2">
    <location>
        <position position="1"/>
    </location>
</feature>
<organism evidence="2 3">
    <name type="scientific">Faecalibacterium prausnitzii</name>
    <dbReference type="NCBI Taxonomy" id="853"/>
    <lineage>
        <taxon>Bacteria</taxon>
        <taxon>Bacillati</taxon>
        <taxon>Bacillota</taxon>
        <taxon>Clostridia</taxon>
        <taxon>Eubacteriales</taxon>
        <taxon>Oscillospiraceae</taxon>
        <taxon>Faecalibacterium</taxon>
    </lineage>
</organism>
<evidence type="ECO:0000256" key="1">
    <source>
        <dbReference type="SAM" id="MobiDB-lite"/>
    </source>
</evidence>
<gene>
    <name evidence="2" type="ORF">CHR60_14965</name>
</gene>
<dbReference type="AlphaFoldDB" id="A0A2A7B236"/>
<proteinExistence type="predicted"/>
<sequence length="107" mass="11219">AMDGLCGASLRRHRTIVALDSKQGKALSLVTFFVALDKESDPAACGRKHLIFAGRQAHLTGLGGVCRRWAVAEAAYVGQEGEAESLVNHGATGARPAPAKATRTHPD</sequence>
<name>A0A2A7B236_9FIRM</name>
<dbReference type="EMBL" id="NOUV01000073">
    <property type="protein sequence ID" value="PDX85445.1"/>
    <property type="molecule type" value="Genomic_DNA"/>
</dbReference>
<dbReference type="Proteomes" id="UP000220904">
    <property type="component" value="Unassembled WGS sequence"/>
</dbReference>
<evidence type="ECO:0000313" key="3">
    <source>
        <dbReference type="Proteomes" id="UP000220904"/>
    </source>
</evidence>
<accession>A0A2A7B236</accession>
<protein>
    <submittedName>
        <fullName evidence="2">Uncharacterized protein</fullName>
    </submittedName>
</protein>
<evidence type="ECO:0000313" key="2">
    <source>
        <dbReference type="EMBL" id="PDX85445.1"/>
    </source>
</evidence>
<feature type="non-terminal residue" evidence="2">
    <location>
        <position position="107"/>
    </location>
</feature>
<feature type="region of interest" description="Disordered" evidence="1">
    <location>
        <begin position="86"/>
        <end position="107"/>
    </location>
</feature>
<reference evidence="2 3" key="1">
    <citation type="journal article" date="2017" name="Front. Microbiol.">
        <title>New Insights into the Diversity of the Genus Faecalibacterium.</title>
        <authorList>
            <person name="Benevides L."/>
            <person name="Burman S."/>
            <person name="Martin R."/>
            <person name="Robert V."/>
            <person name="Thomas M."/>
            <person name="Miquel S."/>
            <person name="Chain F."/>
            <person name="Sokol H."/>
            <person name="Bermudez-Humaran L.G."/>
            <person name="Morrison M."/>
            <person name="Langella P."/>
            <person name="Azevedo V.A."/>
            <person name="Chatel J.M."/>
            <person name="Soares S."/>
        </authorList>
    </citation>
    <scope>NUCLEOTIDE SEQUENCE [LARGE SCALE GENOMIC DNA]</scope>
    <source>
        <strain evidence="2 3">AHMP21</strain>
    </source>
</reference>